<name>A0A6V6YXS5_9FLAO</name>
<protein>
    <recommendedName>
        <fullName evidence="3">Tetratricopeptide repeat protein</fullName>
    </recommendedName>
</protein>
<dbReference type="AlphaFoldDB" id="A0A6V6YXS5"/>
<dbReference type="EMBL" id="CAIJDO010000125">
    <property type="protein sequence ID" value="CAD0004216.1"/>
    <property type="molecule type" value="Genomic_DNA"/>
</dbReference>
<keyword evidence="2" id="KW-1185">Reference proteome</keyword>
<gene>
    <name evidence="1" type="ORF">FLACHUCJ7_01786</name>
</gene>
<proteinExistence type="predicted"/>
<evidence type="ECO:0000313" key="1">
    <source>
        <dbReference type="EMBL" id="CAD0004216.1"/>
    </source>
</evidence>
<dbReference type="Gene3D" id="1.25.40.10">
    <property type="entry name" value="Tetratricopeptide repeat domain"/>
    <property type="match status" value="2"/>
</dbReference>
<dbReference type="RefSeq" id="WP_031455661.1">
    <property type="nucleotide sequence ID" value="NZ_CAIJDO010000125.1"/>
</dbReference>
<evidence type="ECO:0000313" key="2">
    <source>
        <dbReference type="Proteomes" id="UP000556700"/>
    </source>
</evidence>
<dbReference type="InterPro" id="IPR011990">
    <property type="entry name" value="TPR-like_helical_dom_sf"/>
</dbReference>
<organism evidence="1 2">
    <name type="scientific">Flavobacterium chungangense</name>
    <dbReference type="NCBI Taxonomy" id="554283"/>
    <lineage>
        <taxon>Bacteria</taxon>
        <taxon>Pseudomonadati</taxon>
        <taxon>Bacteroidota</taxon>
        <taxon>Flavobacteriia</taxon>
        <taxon>Flavobacteriales</taxon>
        <taxon>Flavobacteriaceae</taxon>
        <taxon>Flavobacterium</taxon>
    </lineage>
</organism>
<dbReference type="SUPFAM" id="SSF48452">
    <property type="entry name" value="TPR-like"/>
    <property type="match status" value="1"/>
</dbReference>
<sequence>MKKLLQLLFLLVPILIWSQSNFEKAEKLFHAKKYDEAQILFEGILKTRPSDIKTLEYLGEIAAYQKSWMKGAEYFKKLKELKPAEADYFYKFGGCLAMRANEVNKIKAFGMVDDMIEAFEKAISLNQKHIPARWALIEIYLQLPGILGGSESKAISYSNELAKISPVDGYLSKGRIEEYFKRYDSAEKNYKKAHEIGNSKVTFQKLYNLYLNKLKEPKKAHELKRKFDSK</sequence>
<dbReference type="Proteomes" id="UP000556700">
    <property type="component" value="Unassembled WGS sequence"/>
</dbReference>
<reference evidence="1 2" key="1">
    <citation type="submission" date="2020-06" db="EMBL/GenBank/DDBJ databases">
        <authorList>
            <person name="Criscuolo A."/>
        </authorList>
    </citation>
    <scope>NUCLEOTIDE SEQUENCE [LARGE SCALE GENOMIC DNA]</scope>
    <source>
        <strain evidence="2">CIP 110025</strain>
    </source>
</reference>
<evidence type="ECO:0008006" key="3">
    <source>
        <dbReference type="Google" id="ProtNLM"/>
    </source>
</evidence>
<comment type="caution">
    <text evidence="1">The sequence shown here is derived from an EMBL/GenBank/DDBJ whole genome shotgun (WGS) entry which is preliminary data.</text>
</comment>
<accession>A0A6V6YXS5</accession>